<comment type="subunit">
    <text evidence="7">Homotetramer.</text>
</comment>
<name>A0A9D1RG87_9BACT</name>
<dbReference type="CDD" id="cd07304">
    <property type="entry name" value="Chorismate_synthase"/>
    <property type="match status" value="1"/>
</dbReference>
<feature type="binding site" evidence="7">
    <location>
        <begin position="124"/>
        <end position="126"/>
    </location>
    <ligand>
        <name>FMN</name>
        <dbReference type="ChEBI" id="CHEBI:58210"/>
    </ligand>
</feature>
<dbReference type="GO" id="GO:0005829">
    <property type="term" value="C:cytosol"/>
    <property type="evidence" value="ECO:0007669"/>
    <property type="project" value="TreeGrafter"/>
</dbReference>
<dbReference type="PANTHER" id="PTHR21085:SF0">
    <property type="entry name" value="CHORISMATE SYNTHASE"/>
    <property type="match status" value="1"/>
</dbReference>
<comment type="catalytic activity">
    <reaction evidence="7">
        <text>5-O-(1-carboxyvinyl)-3-phosphoshikimate = chorismate + phosphate</text>
        <dbReference type="Rhea" id="RHEA:21020"/>
        <dbReference type="ChEBI" id="CHEBI:29748"/>
        <dbReference type="ChEBI" id="CHEBI:43474"/>
        <dbReference type="ChEBI" id="CHEBI:57701"/>
        <dbReference type="EC" id="4.2.3.5"/>
    </reaction>
</comment>
<dbReference type="AlphaFoldDB" id="A0A9D1RG87"/>
<comment type="caution">
    <text evidence="8">The sequence shown here is derived from an EMBL/GenBank/DDBJ whole genome shotgun (WGS) entry which is preliminary data.</text>
</comment>
<feature type="binding site" evidence="7">
    <location>
        <position position="48"/>
    </location>
    <ligand>
        <name>NADP(+)</name>
        <dbReference type="ChEBI" id="CHEBI:58349"/>
    </ligand>
</feature>
<keyword evidence="4 7" id="KW-0028">Amino-acid biosynthesis</keyword>
<sequence length="332" mass="36369">MSSNTFGKDFRLTTFGESHGDFIGGILEGLPAGMSIDLDFIRSELNRRKPHSAYSTQRTEDDEVRFISGMENLKTLGTPLAFIIPNNNARKSDYDNLKDIFRPSHGDYTCFRKYGINASSGGGRASARETTTRVVGGALAKLFLRPVNITVKSEIESICDFDYITQRKEAEEALKKAKESSDSLGGVIKCTIQNVPAGLGEPVFDKLSAVLAHAMMSIPSARSFEIGDGKESCKRFGSQDIDHWNEDFTTKTNHCGGIQAGISNGMDIIMHVGFKPISSIGLIRGITREGKIKETENKGRHDTCAVLRCGVITEAMAALTIADFIKRSQQEK</sequence>
<dbReference type="GO" id="GO:0009073">
    <property type="term" value="P:aromatic amino acid family biosynthetic process"/>
    <property type="evidence" value="ECO:0007669"/>
    <property type="project" value="UniProtKB-KW"/>
</dbReference>
<dbReference type="Pfam" id="PF01264">
    <property type="entry name" value="Chorismate_synt"/>
    <property type="match status" value="1"/>
</dbReference>
<evidence type="ECO:0000313" key="8">
    <source>
        <dbReference type="EMBL" id="HIW87543.1"/>
    </source>
</evidence>
<organism evidence="8 9">
    <name type="scientific">Candidatus Onthomorpha intestinigallinarum</name>
    <dbReference type="NCBI Taxonomy" id="2840880"/>
    <lineage>
        <taxon>Bacteria</taxon>
        <taxon>Pseudomonadati</taxon>
        <taxon>Bacteroidota</taxon>
        <taxon>Bacteroidia</taxon>
        <taxon>Bacteroidales</taxon>
        <taxon>Candidatus Onthomorpha</taxon>
    </lineage>
</organism>
<comment type="caution">
    <text evidence="7">Lacks conserved residue(s) required for the propagation of feature annotation.</text>
</comment>
<comment type="function">
    <text evidence="7">Catalyzes the anti-1,4-elimination of the C-3 phosphate and the C-6 proR hydrogen from 5-enolpyruvylshikimate-3-phosphate (EPSP) to yield chorismate, which is the branch point compound that serves as the starting substrate for the three terminal pathways of aromatic amino acid biosynthesis. This reaction introduces a second double bond into the aromatic ring system.</text>
</comment>
<dbReference type="GO" id="GO:0004107">
    <property type="term" value="F:chorismate synthase activity"/>
    <property type="evidence" value="ECO:0007669"/>
    <property type="project" value="UniProtKB-UniRule"/>
</dbReference>
<evidence type="ECO:0000256" key="5">
    <source>
        <dbReference type="ARBA" id="ARBA00023141"/>
    </source>
</evidence>
<proteinExistence type="inferred from homology"/>
<keyword evidence="6 7" id="KW-0456">Lyase</keyword>
<evidence type="ECO:0000256" key="2">
    <source>
        <dbReference type="ARBA" id="ARBA00008014"/>
    </source>
</evidence>
<feature type="binding site" evidence="7">
    <location>
        <position position="300"/>
    </location>
    <ligand>
        <name>FMN</name>
        <dbReference type="ChEBI" id="CHEBI:58210"/>
    </ligand>
</feature>
<feature type="binding site" evidence="7">
    <location>
        <position position="260"/>
    </location>
    <ligand>
        <name>FMN</name>
        <dbReference type="ChEBI" id="CHEBI:58210"/>
    </ligand>
</feature>
<dbReference type="InterPro" id="IPR000453">
    <property type="entry name" value="Chorismate_synth"/>
</dbReference>
<accession>A0A9D1RG87</accession>
<dbReference type="GO" id="GO:0008652">
    <property type="term" value="P:amino acid biosynthetic process"/>
    <property type="evidence" value="ECO:0007669"/>
    <property type="project" value="UniProtKB-KW"/>
</dbReference>
<evidence type="ECO:0000313" key="9">
    <source>
        <dbReference type="Proteomes" id="UP000824267"/>
    </source>
</evidence>
<dbReference type="EC" id="4.2.3.5" evidence="3 7"/>
<dbReference type="GO" id="GO:0009423">
    <property type="term" value="P:chorismate biosynthetic process"/>
    <property type="evidence" value="ECO:0007669"/>
    <property type="project" value="UniProtKB-UniRule"/>
</dbReference>
<keyword evidence="7" id="KW-0521">NADP</keyword>
<keyword evidence="7" id="KW-0288">FMN</keyword>
<evidence type="ECO:0000256" key="1">
    <source>
        <dbReference type="ARBA" id="ARBA00005044"/>
    </source>
</evidence>
<reference evidence="8" key="2">
    <citation type="submission" date="2021-04" db="EMBL/GenBank/DDBJ databases">
        <authorList>
            <person name="Gilroy R."/>
        </authorList>
    </citation>
    <scope>NUCLEOTIDE SEQUENCE</scope>
    <source>
        <strain evidence="8">Gambia16-930</strain>
    </source>
</reference>
<dbReference type="PIRSF" id="PIRSF001456">
    <property type="entry name" value="Chorismate_synth"/>
    <property type="match status" value="1"/>
</dbReference>
<evidence type="ECO:0000256" key="4">
    <source>
        <dbReference type="ARBA" id="ARBA00022605"/>
    </source>
</evidence>
<comment type="similarity">
    <text evidence="2 7">Belongs to the chorismate synthase family.</text>
</comment>
<dbReference type="PROSITE" id="PS00787">
    <property type="entry name" value="CHORISMATE_SYNTHASE_1"/>
    <property type="match status" value="1"/>
</dbReference>
<feature type="binding site" evidence="7">
    <location>
        <begin position="275"/>
        <end position="279"/>
    </location>
    <ligand>
        <name>FMN</name>
        <dbReference type="ChEBI" id="CHEBI:58210"/>
    </ligand>
</feature>
<comment type="cofactor">
    <cofactor evidence="7">
        <name>FMNH2</name>
        <dbReference type="ChEBI" id="CHEBI:57618"/>
    </cofactor>
    <text evidence="7">Reduced FMN (FMNH(2)).</text>
</comment>
<evidence type="ECO:0000256" key="6">
    <source>
        <dbReference type="ARBA" id="ARBA00023239"/>
    </source>
</evidence>
<dbReference type="PANTHER" id="PTHR21085">
    <property type="entry name" value="CHORISMATE SYNTHASE"/>
    <property type="match status" value="1"/>
</dbReference>
<evidence type="ECO:0000256" key="7">
    <source>
        <dbReference type="HAMAP-Rule" id="MF_00300"/>
    </source>
</evidence>
<protein>
    <recommendedName>
        <fullName evidence="3 7">Chorismate synthase</fullName>
        <shortName evidence="7">CS</shortName>
        <ecNumber evidence="3 7">4.2.3.5</ecNumber>
    </recommendedName>
    <alternativeName>
        <fullName evidence="7">5-enolpyruvylshikimate-3-phosphate phospholyase</fullName>
    </alternativeName>
</protein>
<gene>
    <name evidence="7" type="primary">aroC</name>
    <name evidence="8" type="ORF">IAC47_04625</name>
</gene>
<comment type="pathway">
    <text evidence="1 7">Metabolic intermediate biosynthesis; chorismate biosynthesis; chorismate from D-erythrose 4-phosphate and phosphoenolpyruvate: step 7/7.</text>
</comment>
<dbReference type="InterPro" id="IPR035904">
    <property type="entry name" value="Chorismate_synth_AroC_sf"/>
</dbReference>
<dbReference type="SUPFAM" id="SSF103263">
    <property type="entry name" value="Chorismate synthase, AroC"/>
    <property type="match status" value="1"/>
</dbReference>
<dbReference type="EMBL" id="DXGG01000146">
    <property type="protein sequence ID" value="HIW87543.1"/>
    <property type="molecule type" value="Genomic_DNA"/>
</dbReference>
<dbReference type="Gene3D" id="3.60.150.10">
    <property type="entry name" value="Chorismate synthase AroC"/>
    <property type="match status" value="2"/>
</dbReference>
<dbReference type="Proteomes" id="UP000824267">
    <property type="component" value="Unassembled WGS sequence"/>
</dbReference>
<evidence type="ECO:0000256" key="3">
    <source>
        <dbReference type="ARBA" id="ARBA00013036"/>
    </source>
</evidence>
<keyword evidence="7" id="KW-0274">FAD</keyword>
<dbReference type="GO" id="GO:0010181">
    <property type="term" value="F:FMN binding"/>
    <property type="evidence" value="ECO:0007669"/>
    <property type="project" value="TreeGrafter"/>
</dbReference>
<dbReference type="InterPro" id="IPR020541">
    <property type="entry name" value="Chorismate_synthase_CS"/>
</dbReference>
<dbReference type="PROSITE" id="PS00788">
    <property type="entry name" value="CHORISMATE_SYNTHASE_2"/>
    <property type="match status" value="1"/>
</dbReference>
<dbReference type="HAMAP" id="MF_00300">
    <property type="entry name" value="Chorismate_synth"/>
    <property type="match status" value="1"/>
</dbReference>
<keyword evidence="5 7" id="KW-0057">Aromatic amino acid biosynthesis</keyword>
<keyword evidence="7" id="KW-0285">Flavoprotein</keyword>
<reference evidence="8" key="1">
    <citation type="journal article" date="2021" name="PeerJ">
        <title>Extensive microbial diversity within the chicken gut microbiome revealed by metagenomics and culture.</title>
        <authorList>
            <person name="Gilroy R."/>
            <person name="Ravi A."/>
            <person name="Getino M."/>
            <person name="Pursley I."/>
            <person name="Horton D.L."/>
            <person name="Alikhan N.F."/>
            <person name="Baker D."/>
            <person name="Gharbi K."/>
            <person name="Hall N."/>
            <person name="Watson M."/>
            <person name="Adriaenssens E.M."/>
            <person name="Foster-Nyarko E."/>
            <person name="Jarju S."/>
            <person name="Secka A."/>
            <person name="Antonio M."/>
            <person name="Oren A."/>
            <person name="Chaudhuri R.R."/>
            <person name="La Ragione R."/>
            <person name="Hildebrand F."/>
            <person name="Pallen M.J."/>
        </authorList>
    </citation>
    <scope>NUCLEOTIDE SEQUENCE</scope>
    <source>
        <strain evidence="8">Gambia16-930</strain>
    </source>
</reference>